<dbReference type="Pfam" id="PF00010">
    <property type="entry name" value="HLH"/>
    <property type="match status" value="1"/>
</dbReference>
<dbReference type="InterPro" id="IPR011598">
    <property type="entry name" value="bHLH_dom"/>
</dbReference>
<feature type="compositionally biased region" description="Low complexity" evidence="1">
    <location>
        <begin position="138"/>
        <end position="148"/>
    </location>
</feature>
<dbReference type="OrthoDB" id="2133190at2759"/>
<dbReference type="SMART" id="SM00353">
    <property type="entry name" value="HLH"/>
    <property type="match status" value="1"/>
</dbReference>
<evidence type="ECO:0000259" key="2">
    <source>
        <dbReference type="PROSITE" id="PS50888"/>
    </source>
</evidence>
<name>A0A2V1D1X8_9PLEO</name>
<dbReference type="SUPFAM" id="SSF47459">
    <property type="entry name" value="HLH, helix-loop-helix DNA-binding domain"/>
    <property type="match status" value="1"/>
</dbReference>
<dbReference type="GO" id="GO:0046983">
    <property type="term" value="F:protein dimerization activity"/>
    <property type="evidence" value="ECO:0007669"/>
    <property type="project" value="InterPro"/>
</dbReference>
<sequence length="249" mass="27380">MAYPMVANADYSPLNEAFSYPEAIFNPAQTVVPAATTTANVDPRASVSSAPFGRLEPYSSSFPFDPPVNADSFGCGMSPRDPSPTPSLDGDGEQHVSFSPHPLKRESSSSSASEADGERPPKRPQRKRVRPRLDRSLTTKLKSSSTSKYRQRLPHNQVERKYREGLNAELERLRRAVPTLPQGHEGVAMGQAKPGKAMVLAGAIDYIKKIEQERDMLAAELDGMRNEAMNRGYRVEAIDHLGGIRPKSF</sequence>
<dbReference type="PANTHER" id="PTHR47336">
    <property type="entry name" value="TRANSCRIPTION FACTOR HMS1-RELATED"/>
    <property type="match status" value="1"/>
</dbReference>
<dbReference type="InterPro" id="IPR036638">
    <property type="entry name" value="HLH_DNA-bd_sf"/>
</dbReference>
<evidence type="ECO:0000256" key="1">
    <source>
        <dbReference type="SAM" id="MobiDB-lite"/>
    </source>
</evidence>
<dbReference type="EMBL" id="KZ805906">
    <property type="protein sequence ID" value="PVH91274.1"/>
    <property type="molecule type" value="Genomic_DNA"/>
</dbReference>
<feature type="region of interest" description="Disordered" evidence="1">
    <location>
        <begin position="70"/>
        <end position="152"/>
    </location>
</feature>
<dbReference type="Gene3D" id="4.10.280.10">
    <property type="entry name" value="Helix-loop-helix DNA-binding domain"/>
    <property type="match status" value="1"/>
</dbReference>
<gene>
    <name evidence="3" type="ORF">DM02DRAFT_664167</name>
</gene>
<evidence type="ECO:0000313" key="4">
    <source>
        <dbReference type="Proteomes" id="UP000244855"/>
    </source>
</evidence>
<dbReference type="CDD" id="cd11395">
    <property type="entry name" value="bHLHzip_SREBP_like"/>
    <property type="match status" value="1"/>
</dbReference>
<dbReference type="AlphaFoldDB" id="A0A2V1D1X8"/>
<reference evidence="3 4" key="1">
    <citation type="journal article" date="2018" name="Sci. Rep.">
        <title>Comparative genomics provides insights into the lifestyle and reveals functional heterogeneity of dark septate endophytic fungi.</title>
        <authorList>
            <person name="Knapp D.G."/>
            <person name="Nemeth J.B."/>
            <person name="Barry K."/>
            <person name="Hainaut M."/>
            <person name="Henrissat B."/>
            <person name="Johnson J."/>
            <person name="Kuo A."/>
            <person name="Lim J.H.P."/>
            <person name="Lipzen A."/>
            <person name="Nolan M."/>
            <person name="Ohm R.A."/>
            <person name="Tamas L."/>
            <person name="Grigoriev I.V."/>
            <person name="Spatafora J.W."/>
            <person name="Nagy L.G."/>
            <person name="Kovacs G.M."/>
        </authorList>
    </citation>
    <scope>NUCLEOTIDE SEQUENCE [LARGE SCALE GENOMIC DNA]</scope>
    <source>
        <strain evidence="3 4">DSE2036</strain>
    </source>
</reference>
<proteinExistence type="predicted"/>
<keyword evidence="4" id="KW-1185">Reference proteome</keyword>
<dbReference type="PROSITE" id="PS50888">
    <property type="entry name" value="BHLH"/>
    <property type="match status" value="1"/>
</dbReference>
<dbReference type="STRING" id="97972.A0A2V1D1X8"/>
<accession>A0A2V1D1X8</accession>
<organism evidence="3 4">
    <name type="scientific">Periconia macrospinosa</name>
    <dbReference type="NCBI Taxonomy" id="97972"/>
    <lineage>
        <taxon>Eukaryota</taxon>
        <taxon>Fungi</taxon>
        <taxon>Dikarya</taxon>
        <taxon>Ascomycota</taxon>
        <taxon>Pezizomycotina</taxon>
        <taxon>Dothideomycetes</taxon>
        <taxon>Pleosporomycetidae</taxon>
        <taxon>Pleosporales</taxon>
        <taxon>Massarineae</taxon>
        <taxon>Periconiaceae</taxon>
        <taxon>Periconia</taxon>
    </lineage>
</organism>
<evidence type="ECO:0000313" key="3">
    <source>
        <dbReference type="EMBL" id="PVH91274.1"/>
    </source>
</evidence>
<feature type="domain" description="BHLH" evidence="2">
    <location>
        <begin position="150"/>
        <end position="210"/>
    </location>
</feature>
<protein>
    <recommendedName>
        <fullName evidence="2">BHLH domain-containing protein</fullName>
    </recommendedName>
</protein>
<dbReference type="Proteomes" id="UP000244855">
    <property type="component" value="Unassembled WGS sequence"/>
</dbReference>
<dbReference type="InterPro" id="IPR052099">
    <property type="entry name" value="Regulatory_TF_Diverse"/>
</dbReference>
<dbReference type="PANTHER" id="PTHR47336:SF2">
    <property type="entry name" value="TRANSCRIPTION FACTOR HMS1-RELATED"/>
    <property type="match status" value="1"/>
</dbReference>